<feature type="coiled-coil region" evidence="1">
    <location>
        <begin position="174"/>
        <end position="225"/>
    </location>
</feature>
<sequence length="230" mass="25725">MLKEYLEERIKMRQDVKAALEKARIQVNSMEGQNRQKQSILNEIIQQKNKTETAIKELEGQVNQAKKVLQDIESYANGTSDLGKAAFIEALSEVDEIEANIEEANNKTMETKKLIGNSKELADAALATAIEAQKQAENLAFQSEQLAEAVETLAESATKTDQGLRNIDDLLLILNKSSIALENARERRKNSEAELQQAALLELKAKNESEKMDKLEEIVRGIQINIGKFI</sequence>
<proteinExistence type="predicted"/>
<organism evidence="2 3">
    <name type="scientific">Panagrolaimus davidi</name>
    <dbReference type="NCBI Taxonomy" id="227884"/>
    <lineage>
        <taxon>Eukaryota</taxon>
        <taxon>Metazoa</taxon>
        <taxon>Ecdysozoa</taxon>
        <taxon>Nematoda</taxon>
        <taxon>Chromadorea</taxon>
        <taxon>Rhabditida</taxon>
        <taxon>Tylenchina</taxon>
        <taxon>Panagrolaimomorpha</taxon>
        <taxon>Panagrolaimoidea</taxon>
        <taxon>Panagrolaimidae</taxon>
        <taxon>Panagrolaimus</taxon>
    </lineage>
</organism>
<reference evidence="3" key="1">
    <citation type="submission" date="2022-11" db="UniProtKB">
        <authorList>
            <consortium name="WormBaseParasite"/>
        </authorList>
    </citation>
    <scope>IDENTIFICATION</scope>
</reference>
<dbReference type="SUPFAM" id="SSF58104">
    <property type="entry name" value="Methyl-accepting chemotaxis protein (MCP) signaling domain"/>
    <property type="match status" value="1"/>
</dbReference>
<evidence type="ECO:0000313" key="2">
    <source>
        <dbReference type="Proteomes" id="UP000887578"/>
    </source>
</evidence>
<dbReference type="WBParaSite" id="PDA_v2.g18600.t1">
    <property type="protein sequence ID" value="PDA_v2.g18600.t1"/>
    <property type="gene ID" value="PDA_v2.g18600"/>
</dbReference>
<keyword evidence="2" id="KW-1185">Reference proteome</keyword>
<dbReference type="AlphaFoldDB" id="A0A914PJN6"/>
<dbReference type="Proteomes" id="UP000887578">
    <property type="component" value="Unplaced"/>
</dbReference>
<evidence type="ECO:0000256" key="1">
    <source>
        <dbReference type="SAM" id="Coils"/>
    </source>
</evidence>
<evidence type="ECO:0000313" key="3">
    <source>
        <dbReference type="WBParaSite" id="PDA_v2.g18600.t1"/>
    </source>
</evidence>
<feature type="coiled-coil region" evidence="1">
    <location>
        <begin position="2"/>
        <end position="114"/>
    </location>
</feature>
<name>A0A914PJN6_9BILA</name>
<keyword evidence="1" id="KW-0175">Coiled coil</keyword>
<accession>A0A914PJN6</accession>
<protein>
    <submittedName>
        <fullName evidence="3">Uncharacterized protein</fullName>
    </submittedName>
</protein>